<feature type="compositionally biased region" description="Polar residues" evidence="1">
    <location>
        <begin position="553"/>
        <end position="563"/>
    </location>
</feature>
<keyword evidence="2" id="KW-1133">Transmembrane helix</keyword>
<feature type="compositionally biased region" description="Polar residues" evidence="1">
    <location>
        <begin position="505"/>
        <end position="545"/>
    </location>
</feature>
<feature type="transmembrane region" description="Helical" evidence="2">
    <location>
        <begin position="404"/>
        <end position="426"/>
    </location>
</feature>
<dbReference type="Proteomes" id="UP000827284">
    <property type="component" value="Unassembled WGS sequence"/>
</dbReference>
<evidence type="ECO:0000256" key="2">
    <source>
        <dbReference type="SAM" id="Phobius"/>
    </source>
</evidence>
<comment type="caution">
    <text evidence="3">The sequence shown here is derived from an EMBL/GenBank/DDBJ whole genome shotgun (WGS) entry which is preliminary data.</text>
</comment>
<protein>
    <submittedName>
        <fullName evidence="3">Uncharacterized protein</fullName>
    </submittedName>
</protein>
<reference evidence="3" key="1">
    <citation type="submission" date="2021-11" db="EMBL/GenBank/DDBJ databases">
        <authorList>
            <person name="Herlambang A."/>
            <person name="Guo Y."/>
            <person name="Takashima Y."/>
            <person name="Nishizawa T."/>
        </authorList>
    </citation>
    <scope>NUCLEOTIDE SEQUENCE</scope>
    <source>
        <strain evidence="3">E1425</strain>
    </source>
</reference>
<keyword evidence="2" id="KW-0472">Membrane</keyword>
<gene>
    <name evidence="3" type="ORF">EMPS_01646</name>
</gene>
<dbReference type="AlphaFoldDB" id="A0A9P3H381"/>
<keyword evidence="2" id="KW-0812">Transmembrane</keyword>
<evidence type="ECO:0000313" key="3">
    <source>
        <dbReference type="EMBL" id="GJJ69300.1"/>
    </source>
</evidence>
<accession>A0A9P3H381</accession>
<reference evidence="3" key="2">
    <citation type="journal article" date="2022" name="Microbiol. Resour. Announc.">
        <title>Whole-Genome Sequence of Entomortierella parvispora E1425, a Mucoromycotan Fungus Associated with Burkholderiaceae-Related Endosymbiotic Bacteria.</title>
        <authorList>
            <person name="Herlambang A."/>
            <person name="Guo Y."/>
            <person name="Takashima Y."/>
            <person name="Narisawa K."/>
            <person name="Ohta H."/>
            <person name="Nishizawa T."/>
        </authorList>
    </citation>
    <scope>NUCLEOTIDE SEQUENCE</scope>
    <source>
        <strain evidence="3">E1425</strain>
    </source>
</reference>
<organism evidence="3 4">
    <name type="scientific">Entomortierella parvispora</name>
    <dbReference type="NCBI Taxonomy" id="205924"/>
    <lineage>
        <taxon>Eukaryota</taxon>
        <taxon>Fungi</taxon>
        <taxon>Fungi incertae sedis</taxon>
        <taxon>Mucoromycota</taxon>
        <taxon>Mortierellomycotina</taxon>
        <taxon>Mortierellomycetes</taxon>
        <taxon>Mortierellales</taxon>
        <taxon>Mortierellaceae</taxon>
        <taxon>Entomortierella</taxon>
    </lineage>
</organism>
<feature type="region of interest" description="Disordered" evidence="1">
    <location>
        <begin position="483"/>
        <end position="563"/>
    </location>
</feature>
<dbReference type="OrthoDB" id="10681076at2759"/>
<proteinExistence type="predicted"/>
<dbReference type="EMBL" id="BQFW01000002">
    <property type="protein sequence ID" value="GJJ69300.1"/>
    <property type="molecule type" value="Genomic_DNA"/>
</dbReference>
<evidence type="ECO:0000313" key="4">
    <source>
        <dbReference type="Proteomes" id="UP000827284"/>
    </source>
</evidence>
<sequence length="563" mass="59868">MGNLTLLCVARSEDDAALYSFGLGFNNSLTNPTQLIILLKAPIPPVPPSSLSSLTWSLVSMVELSKMHTIYSSGDLANTACAASSTGVYTFVSQYPVKGGFRYDPTLGSGAPPPPSTDNFQQSDPYWVSITVDLGSNWTSTLNVFPQLFYVPVTAGSSGTNGRSLVMVGLRNNTVLFAQENQTRGFNNTGTLQTPMDYLRTISGITHSNGRLYLIGAPSSSAAANQAGVLSMPLQDGHVSSLPSATDLKYYNSTPPNTGSPAPSCLSSLSVAASIAGNSLYFVCMGPYEASNTMFSIQNLATDTLVGPAITIPGLSTTPSASYPGYMQRQFEFFILTPSAASPPSASKGYGFLMRGDGPRAFPLDGSGPVLLDQKDPITYIPDLDYNKYSGSIHYNDTNSVNTLSGGALAGIAIGVVAFFTCAIWVRLKHRAMLRAAAQQEQDTVSQALQQQRERLAGHVFPDLNEGIHGSSEQQKGGAYNVEIVSSSPSSPPPLRPRPQMSPSTSLGLSYQPYTLLQTSPSDSFPDLSNGSSQEQFRDTLQLSSHPKPKVATTVTQTLNNNI</sequence>
<name>A0A9P3H381_9FUNG</name>
<evidence type="ECO:0000256" key="1">
    <source>
        <dbReference type="SAM" id="MobiDB-lite"/>
    </source>
</evidence>
<keyword evidence="4" id="KW-1185">Reference proteome</keyword>